<reference evidence="2 3" key="1">
    <citation type="journal article" date="2024" name="BMC Genomics">
        <title>De novo assembly and annotation of Popillia japonica's genome with initial clues to its potential as an invasive pest.</title>
        <authorList>
            <person name="Cucini C."/>
            <person name="Boschi S."/>
            <person name="Funari R."/>
            <person name="Cardaioli E."/>
            <person name="Iannotti N."/>
            <person name="Marturano G."/>
            <person name="Paoli F."/>
            <person name="Bruttini M."/>
            <person name="Carapelli A."/>
            <person name="Frati F."/>
            <person name="Nardi F."/>
        </authorList>
    </citation>
    <scope>NUCLEOTIDE SEQUENCE [LARGE SCALE GENOMIC DNA]</scope>
    <source>
        <strain evidence="2">DMR45628</strain>
    </source>
</reference>
<feature type="compositionally biased region" description="Basic residues" evidence="1">
    <location>
        <begin position="71"/>
        <end position="80"/>
    </location>
</feature>
<name>A0AAW1M2S5_POPJA</name>
<dbReference type="AlphaFoldDB" id="A0AAW1M2S5"/>
<feature type="region of interest" description="Disordered" evidence="1">
    <location>
        <begin position="62"/>
        <end position="95"/>
    </location>
</feature>
<evidence type="ECO:0000313" key="3">
    <source>
        <dbReference type="Proteomes" id="UP001458880"/>
    </source>
</evidence>
<organism evidence="2 3">
    <name type="scientific">Popillia japonica</name>
    <name type="common">Japanese beetle</name>
    <dbReference type="NCBI Taxonomy" id="7064"/>
    <lineage>
        <taxon>Eukaryota</taxon>
        <taxon>Metazoa</taxon>
        <taxon>Ecdysozoa</taxon>
        <taxon>Arthropoda</taxon>
        <taxon>Hexapoda</taxon>
        <taxon>Insecta</taxon>
        <taxon>Pterygota</taxon>
        <taxon>Neoptera</taxon>
        <taxon>Endopterygota</taxon>
        <taxon>Coleoptera</taxon>
        <taxon>Polyphaga</taxon>
        <taxon>Scarabaeiformia</taxon>
        <taxon>Scarabaeidae</taxon>
        <taxon>Rutelinae</taxon>
        <taxon>Popillia</taxon>
    </lineage>
</organism>
<comment type="caution">
    <text evidence="2">The sequence shown here is derived from an EMBL/GenBank/DDBJ whole genome shotgun (WGS) entry which is preliminary data.</text>
</comment>
<keyword evidence="3" id="KW-1185">Reference proteome</keyword>
<evidence type="ECO:0000256" key="1">
    <source>
        <dbReference type="SAM" id="MobiDB-lite"/>
    </source>
</evidence>
<protein>
    <submittedName>
        <fullName evidence="2">Uncharacterized protein</fullName>
    </submittedName>
</protein>
<feature type="region of interest" description="Disordered" evidence="1">
    <location>
        <begin position="411"/>
        <end position="441"/>
    </location>
</feature>
<dbReference type="Proteomes" id="UP001458880">
    <property type="component" value="Unassembled WGS sequence"/>
</dbReference>
<accession>A0AAW1M2S5</accession>
<gene>
    <name evidence="2" type="ORF">QE152_g8764</name>
</gene>
<dbReference type="EMBL" id="JASPKY010000071">
    <property type="protein sequence ID" value="KAK9739769.1"/>
    <property type="molecule type" value="Genomic_DNA"/>
</dbReference>
<proteinExistence type="predicted"/>
<evidence type="ECO:0000313" key="2">
    <source>
        <dbReference type="EMBL" id="KAK9739769.1"/>
    </source>
</evidence>
<sequence length="452" mass="51340">MSTNEEVQPHPKPRTSPLEFRNTDLVSRLLAATPPYLYNMPMVPNSYFFSEMLKSFVQAKSDSARMQSNHQHTRRPRKRSWTQSRATDYYHTETSKKETCDINVNDWNMKAAYDMKRLERPLELTTDKHPPGNVTKIPENNESKLPIGYPPLEKNDQHLTHQNHTGLFPGISQNISPDTNLMLPPPPPLWYPSLYPPPYGLDPLHFFIDLRVSDPLHFFIDLRVSGHIYDGKNNKEGLSVSSGNIPETSVKIMDESSVSSAPVREGFKQTRHTSAFSVPVPSQIMDESSIYGQTRHTSAFSVPVPSSNKNVPMNLSNRFTDVKETKTRFDVKSMGFEKTSNRTSTNYIMRNISRMYKDLHASTCKSEPIDVSDSSKETCKDDDKELTDEEKRVRDLRALIGLELVVDYMKHSKPKTPNQSNSEGSLSDDLDSTSDSPSVEVVVCHDEISQEI</sequence>
<feature type="region of interest" description="Disordered" evidence="1">
    <location>
        <begin position="124"/>
        <end position="143"/>
    </location>
</feature>